<dbReference type="GO" id="GO:1990414">
    <property type="term" value="P:replication-born double-strand break repair via sister chromatid exchange"/>
    <property type="evidence" value="ECO:0007669"/>
    <property type="project" value="TreeGrafter"/>
</dbReference>
<feature type="domain" description="Rad21/Rec8-like protein N-terminal" evidence="6">
    <location>
        <begin position="1"/>
        <end position="111"/>
    </location>
</feature>
<dbReference type="GeneID" id="64574050"/>
<dbReference type="GO" id="GO:0007064">
    <property type="term" value="P:mitotic sister chromatid cohesion"/>
    <property type="evidence" value="ECO:0007669"/>
    <property type="project" value="TreeGrafter"/>
</dbReference>
<feature type="region of interest" description="Disordered" evidence="4">
    <location>
        <begin position="202"/>
        <end position="236"/>
    </location>
</feature>
<keyword evidence="3" id="KW-0539">Nucleus</keyword>
<dbReference type="InterPro" id="IPR039781">
    <property type="entry name" value="Rad21/Rec8-like"/>
</dbReference>
<feature type="compositionally biased region" description="Basic and acidic residues" evidence="4">
    <location>
        <begin position="342"/>
        <end position="351"/>
    </location>
</feature>
<dbReference type="InterPro" id="IPR006910">
    <property type="entry name" value="Rad21_Rec8_N"/>
</dbReference>
<comment type="subcellular location">
    <subcellularLocation>
        <location evidence="1">Nucleus</location>
    </subcellularLocation>
</comment>
<dbReference type="OrthoDB" id="10071381at2759"/>
<sequence>MFFSDQLLNKDGPLAYAWLAANLEKKLTKQQLMKASITKSAKAVENSSKALDVSDSQRDVEPMALRLSGQLLYGIVRIYSRKSKYLYEDVSDILMRLKASFATSKSVNLPLESTVITSLKTVTMTDTVSEADLLYQRPVDFNEIFESQVSGNEVRASELAPDTDEDTFATANESIELGRNASSANASDDEIEHNRNAEDELEELDDTGGMDLDLDFDIGNTEAQDHPKTPQPDEDDSIEIGRAAETPNMSALDNTAEAALPELDEPILEAANEDENDINEPSTPPDFVEPLNTSKAAGGKQLEYLKMNVVRTATRRMIVDSVTELSAQTLRANQRRYLKNAKRSDTRKHQLSDNNGNDAFSRFAKGLHLHKKRRLELQHDGAEEHTMTENVITDAQVPEIEPDFDDIDVAPQSPVNNISLDLGNSEENEDSIDDVGIEDGQLNDQEHEENQDEETREEETVVSKERKATIHIANCVRKLLTVGDQTFSETPVTFTDILEEEQASEEPVSKNSRVAATATFFELLVLAGNDNVKLNQGRLFGEITVEAKESLATSFV</sequence>
<dbReference type="PANTHER" id="PTHR12585">
    <property type="entry name" value="SCC1 / RAD21 FAMILY MEMBER"/>
    <property type="match status" value="1"/>
</dbReference>
<dbReference type="Pfam" id="PF04824">
    <property type="entry name" value="Rad21_Rec8"/>
    <property type="match status" value="1"/>
</dbReference>
<dbReference type="SUPFAM" id="SSF46785">
    <property type="entry name" value="Winged helix' DNA-binding domain"/>
    <property type="match status" value="1"/>
</dbReference>
<dbReference type="Gene3D" id="1.10.10.580">
    <property type="entry name" value="Structural maintenance of chromosome 1. Chain E"/>
    <property type="match status" value="1"/>
</dbReference>
<dbReference type="GO" id="GO:0005634">
    <property type="term" value="C:nucleus"/>
    <property type="evidence" value="ECO:0007669"/>
    <property type="project" value="UniProtKB-SubCell"/>
</dbReference>
<reference evidence="7" key="1">
    <citation type="submission" date="2020-10" db="EMBL/GenBank/DDBJ databases">
        <authorList>
            <person name="Palmer J.M."/>
        </authorList>
    </citation>
    <scope>NUCLEOTIDE SEQUENCE</scope>
    <source>
        <strain evidence="7">UCD 2041</strain>
    </source>
</reference>
<feature type="compositionally biased region" description="Acidic residues" evidence="4">
    <location>
        <begin position="446"/>
        <end position="457"/>
    </location>
</feature>
<evidence type="ECO:0000259" key="5">
    <source>
        <dbReference type="Pfam" id="PF04824"/>
    </source>
</evidence>
<protein>
    <recommendedName>
        <fullName evidence="9">Rad21/Rec8-like protein N-terminal domain-containing protein</fullName>
    </recommendedName>
</protein>
<organism evidence="7 8">
    <name type="scientific">Dekkera bruxellensis</name>
    <name type="common">Brettanomyces custersii</name>
    <dbReference type="NCBI Taxonomy" id="5007"/>
    <lineage>
        <taxon>Eukaryota</taxon>
        <taxon>Fungi</taxon>
        <taxon>Dikarya</taxon>
        <taxon>Ascomycota</taxon>
        <taxon>Saccharomycotina</taxon>
        <taxon>Pichiomycetes</taxon>
        <taxon>Pichiales</taxon>
        <taxon>Pichiaceae</taxon>
        <taxon>Brettanomyces</taxon>
    </lineage>
</organism>
<evidence type="ECO:0000313" key="7">
    <source>
        <dbReference type="EMBL" id="QOU21962.1"/>
    </source>
</evidence>
<feature type="compositionally biased region" description="Acidic residues" evidence="4">
    <location>
        <begin position="202"/>
        <end position="216"/>
    </location>
</feature>
<gene>
    <name evidence="7" type="ORF">BRETT_002126</name>
</gene>
<dbReference type="EMBL" id="CP063137">
    <property type="protein sequence ID" value="QOU21962.1"/>
    <property type="molecule type" value="Genomic_DNA"/>
</dbReference>
<dbReference type="Pfam" id="PF04825">
    <property type="entry name" value="Rad21_Rec8_N"/>
    <property type="match status" value="1"/>
</dbReference>
<proteinExistence type="inferred from homology"/>
<dbReference type="Proteomes" id="UP000663131">
    <property type="component" value="Chromosome 9"/>
</dbReference>
<feature type="region of interest" description="Disordered" evidence="4">
    <location>
        <begin position="338"/>
        <end position="359"/>
    </location>
</feature>
<dbReference type="GO" id="GO:0030892">
    <property type="term" value="C:mitotic cohesin complex"/>
    <property type="evidence" value="ECO:0007669"/>
    <property type="project" value="TreeGrafter"/>
</dbReference>
<dbReference type="InterPro" id="IPR023093">
    <property type="entry name" value="ScpA-like_C"/>
</dbReference>
<dbReference type="RefSeq" id="XP_041138455.1">
    <property type="nucleotide sequence ID" value="XM_041280664.1"/>
</dbReference>
<evidence type="ECO:0000256" key="2">
    <source>
        <dbReference type="ARBA" id="ARBA00009870"/>
    </source>
</evidence>
<accession>A0A871RG59</accession>
<comment type="similarity">
    <text evidence="2">Belongs to the rad21 family.</text>
</comment>
<evidence type="ECO:0000256" key="4">
    <source>
        <dbReference type="SAM" id="MobiDB-lite"/>
    </source>
</evidence>
<dbReference type="InterPro" id="IPR006909">
    <property type="entry name" value="Rad21/Rec8_C_eu"/>
</dbReference>
<dbReference type="GO" id="GO:0003682">
    <property type="term" value="F:chromatin binding"/>
    <property type="evidence" value="ECO:0007669"/>
    <property type="project" value="TreeGrafter"/>
</dbReference>
<evidence type="ECO:0000313" key="8">
    <source>
        <dbReference type="Proteomes" id="UP000663131"/>
    </source>
</evidence>
<evidence type="ECO:0008006" key="9">
    <source>
        <dbReference type="Google" id="ProtNLM"/>
    </source>
</evidence>
<name>A0A871RG59_DEKBR</name>
<feature type="compositionally biased region" description="Acidic residues" evidence="4">
    <location>
        <begin position="424"/>
        <end position="437"/>
    </location>
</feature>
<reference evidence="7" key="2">
    <citation type="journal article" name="BMC Genomics">
        <title>New genome assemblies reveal patterns of domestication and adaptation across Brettanomyces (Dekkera) species.</title>
        <authorList>
            <person name="Roach M.J."/>
            <person name="Borneman A.R."/>
        </authorList>
    </citation>
    <scope>NUCLEOTIDE SEQUENCE</scope>
    <source>
        <strain evidence="7">UCD 2041</strain>
    </source>
</reference>
<dbReference type="KEGG" id="bbrx:BRETT_002126"/>
<dbReference type="PANTHER" id="PTHR12585:SF69">
    <property type="entry name" value="FI11703P"/>
    <property type="match status" value="1"/>
</dbReference>
<evidence type="ECO:0000256" key="1">
    <source>
        <dbReference type="ARBA" id="ARBA00004123"/>
    </source>
</evidence>
<evidence type="ECO:0000256" key="3">
    <source>
        <dbReference type="ARBA" id="ARBA00023242"/>
    </source>
</evidence>
<dbReference type="InterPro" id="IPR036390">
    <property type="entry name" value="WH_DNA-bd_sf"/>
</dbReference>
<feature type="domain" description="Rad21/Rec8-like protein C-terminal eukaryotic" evidence="5">
    <location>
        <begin position="501"/>
        <end position="549"/>
    </location>
</feature>
<evidence type="ECO:0000259" key="6">
    <source>
        <dbReference type="Pfam" id="PF04825"/>
    </source>
</evidence>
<dbReference type="AlphaFoldDB" id="A0A871RG59"/>
<feature type="region of interest" description="Disordered" evidence="4">
    <location>
        <begin position="404"/>
        <end position="463"/>
    </location>
</feature>